<evidence type="ECO:0000259" key="6">
    <source>
        <dbReference type="Pfam" id="PF08488"/>
    </source>
</evidence>
<protein>
    <recommendedName>
        <fullName evidence="6">Wall-associated receptor kinase domain-containing protein</fullName>
    </recommendedName>
</protein>
<proteinExistence type="predicted"/>
<accession>A0A9Q0IYU8</accession>
<dbReference type="GO" id="GO:0004674">
    <property type="term" value="F:protein serine/threonine kinase activity"/>
    <property type="evidence" value="ECO:0007669"/>
    <property type="project" value="UniProtKB-KW"/>
</dbReference>
<dbReference type="PANTHER" id="PTHR33491">
    <property type="entry name" value="OSJNBA0016N04.9 PROTEIN"/>
    <property type="match status" value="1"/>
</dbReference>
<comment type="subcellular location">
    <subcellularLocation>
        <location evidence="1">Membrane</location>
        <topology evidence="1">Single-pass type I membrane protein</topology>
    </subcellularLocation>
</comment>
<dbReference type="Pfam" id="PF08488">
    <property type="entry name" value="WAK"/>
    <property type="match status" value="1"/>
</dbReference>
<name>A0A9Q0IYU8_9ROSI</name>
<dbReference type="GO" id="GO:0016020">
    <property type="term" value="C:membrane"/>
    <property type="evidence" value="ECO:0007669"/>
    <property type="project" value="UniProtKB-SubCell"/>
</dbReference>
<evidence type="ECO:0000256" key="1">
    <source>
        <dbReference type="ARBA" id="ARBA00004479"/>
    </source>
</evidence>
<keyword evidence="8" id="KW-1185">Reference proteome</keyword>
<keyword evidence="2" id="KW-0723">Serine/threonine-protein kinase</keyword>
<dbReference type="OrthoDB" id="4062651at2759"/>
<sequence>MTIPYPFGIGPKCYMSHWFDIECRRSSVALANNTTQFTAFIKSIKVEVVRFPDYSSYGAVTIRSPMLSTLSCPSRRREYSNGYRYHQINLVGSPFLFSTTNVFVAVGCNADASMSQETSEQVGCKSTCKNDTTSIYIWQQNTSCSTGRNCCQFRIQPYLQVYNPSLHSITVNGNDTQEDDGCKLAFLASEEWLLSMVSDPSEVRQMDYVPVTLEWMLDVRAEELDKIMRCESAIYS</sequence>
<evidence type="ECO:0000256" key="5">
    <source>
        <dbReference type="ARBA" id="ARBA00023180"/>
    </source>
</evidence>
<dbReference type="InterPro" id="IPR013695">
    <property type="entry name" value="WAK"/>
</dbReference>
<comment type="caution">
    <text evidence="7">The sequence shown here is derived from an EMBL/GenBank/DDBJ whole genome shotgun (WGS) entry which is preliminary data.</text>
</comment>
<evidence type="ECO:0000313" key="8">
    <source>
        <dbReference type="Proteomes" id="UP001141552"/>
    </source>
</evidence>
<keyword evidence="3" id="KW-0808">Transferase</keyword>
<gene>
    <name evidence="7" type="ORF">Tsubulata_013471</name>
</gene>
<dbReference type="Proteomes" id="UP001141552">
    <property type="component" value="Unassembled WGS sequence"/>
</dbReference>
<keyword evidence="2" id="KW-0418">Kinase</keyword>
<evidence type="ECO:0000313" key="7">
    <source>
        <dbReference type="EMBL" id="KAJ4822328.1"/>
    </source>
</evidence>
<evidence type="ECO:0000256" key="4">
    <source>
        <dbReference type="ARBA" id="ARBA00023157"/>
    </source>
</evidence>
<feature type="domain" description="Wall-associated receptor kinase" evidence="6">
    <location>
        <begin position="141"/>
        <end position="220"/>
    </location>
</feature>
<keyword evidence="4" id="KW-1015">Disulfide bond</keyword>
<reference evidence="7" key="2">
    <citation type="journal article" date="2023" name="Plants (Basel)">
        <title>Annotation of the Turnera subulata (Passifloraceae) Draft Genome Reveals the S-Locus Evolved after the Divergence of Turneroideae from Passifloroideae in a Stepwise Manner.</title>
        <authorList>
            <person name="Henning P.M."/>
            <person name="Roalson E.H."/>
            <person name="Mir W."/>
            <person name="McCubbin A.G."/>
            <person name="Shore J.S."/>
        </authorList>
    </citation>
    <scope>NUCLEOTIDE SEQUENCE</scope>
    <source>
        <strain evidence="7">F60SS</strain>
    </source>
</reference>
<dbReference type="EMBL" id="JAKUCV010007705">
    <property type="protein sequence ID" value="KAJ4822328.1"/>
    <property type="molecule type" value="Genomic_DNA"/>
</dbReference>
<evidence type="ECO:0000256" key="3">
    <source>
        <dbReference type="ARBA" id="ARBA00022679"/>
    </source>
</evidence>
<dbReference type="AlphaFoldDB" id="A0A9Q0IYU8"/>
<organism evidence="7 8">
    <name type="scientific">Turnera subulata</name>
    <dbReference type="NCBI Taxonomy" id="218843"/>
    <lineage>
        <taxon>Eukaryota</taxon>
        <taxon>Viridiplantae</taxon>
        <taxon>Streptophyta</taxon>
        <taxon>Embryophyta</taxon>
        <taxon>Tracheophyta</taxon>
        <taxon>Spermatophyta</taxon>
        <taxon>Magnoliopsida</taxon>
        <taxon>eudicotyledons</taxon>
        <taxon>Gunneridae</taxon>
        <taxon>Pentapetalae</taxon>
        <taxon>rosids</taxon>
        <taxon>fabids</taxon>
        <taxon>Malpighiales</taxon>
        <taxon>Passifloraceae</taxon>
        <taxon>Turnera</taxon>
    </lineage>
</organism>
<keyword evidence="5" id="KW-0325">Glycoprotein</keyword>
<evidence type="ECO:0000256" key="2">
    <source>
        <dbReference type="ARBA" id="ARBA00022527"/>
    </source>
</evidence>
<reference evidence="7" key="1">
    <citation type="submission" date="2022-02" db="EMBL/GenBank/DDBJ databases">
        <authorList>
            <person name="Henning P.M."/>
            <person name="McCubbin A.G."/>
            <person name="Shore J.S."/>
        </authorList>
    </citation>
    <scope>NUCLEOTIDE SEQUENCE</scope>
    <source>
        <strain evidence="7">F60SS</strain>
        <tissue evidence="7">Leaves</tissue>
    </source>
</reference>